<evidence type="ECO:0008006" key="4">
    <source>
        <dbReference type="Google" id="ProtNLM"/>
    </source>
</evidence>
<sequence length="2730" mass="319868">MKKQSEEIVNEIRKRQPDKPLSLTELAMIREIQYMYLKKEKCVLDLIIQYCCDQRFQIRVCEKAFLMTTIVPLLHSENPVDIIKSGTIIIACLSENQETHKRIIKSESLQSLTALIKKKLHYEITKYALQTIANLAKVAANFRKILEQNFLDDTQVLEQVLPNQSQLYVLQIIYEMTYQQHTYLDQMCKLMLKKRFIKKIMRSIVSADVDVATQAILIINQLIINSKKIDRQQNIDNKNQENLESSPQIDNNNNNNNNNNKNLKRLLKLKLPPKLLLTYKLFQGHENSIKITKAIMQTLENLLKIKDFQQQLVMDSYYILCLQMFDTNVYELNYYGISCLAYMSELVESHDKLVEKKILELMYQILKDCKDQKIKQQAFKIISCISLNPKYLQNLINMGMIDLLVNSLNSDEKACKIYSILSLSNLSCSQNFHKYIGNINIKLLIHILELSDPSNHAVLRAAANTLANISIDHTYQQNFLKDPEKTIILKLIYSATDIILIKSIIIIFTNISTNSNLITDLAQQDILNCLFLLYQKDYEELRGYLSRCLSALSVVPECKKLILQKGFMKSLVNSIYKSNRETKRMILLSIMMMLSINEEFQKQFINEQGTECLLYLMSQSDNFHAYIAAKSFVLISRMESSLSQVARKSICESVAKYSLTRERRILKEGLRFFVNIIIHKRPKAFIINHLCFLAHEVLKGDEQDAQQLGMFAFMLLSEQQIYHETVMAHDHLLQTIANKVFKSNNTNDLKPQNATFLSIAIMNLSLNLNNLEKLLNFKFIKVMRDICVMLTNNQEKDPEFDFRTYLFTFIRQLLKIPNLQEKLPEIFKQGATQIIQELILSNKSYFFRSLLESINILISMSDKYPSDILNVIVKLADPDYEMDDEESLPLRVYVLNRMSYNPHSLEYFKQSKIVPFLSEKMQQDLSFLNISQYFCSLLANISKENEILNQIFEAQILTSIFKLRQQKHNIKLTDIIRLLAHLSSHPSFKPKIFSDEIYANIFDHLQQVTFSEKQDPQICYPVLICILNMTKSDYGLIKAIARSDILNFVKVYIKEQKGPQHITILCFLTLSNMLIDPDILKKEKDIPSLVNQLRQSIQENEDQLDPTQPDYVVVSFLKVMHNMVLQHYSEIEDNLIMIECLQDIQKMFIKFTSQEILGLILSIFCVMVESQKTLQTFKSNYPVMIKIFDLLHHNYEKLEQQEQRFRSSLLLLLANLAYHEHSFDFFETFLNIEDFMIKYRTAYLNLTQAPDRELLLTILVNLTYIKEIQLIMPKYEKTLQLIKEIFLSEHDESTTKRIVQLLANLSLNQDLHTWIASQDILKRLHKLFFESGTSKVLKEQIQILLANTTFTEEVHEVLINNEAIRIFEQIVNKKESIQQDTSHQQVVSLVNLGLNPRTYALIENQLNMVNLLSLLDECEKPLQIRLLKSSLEYVIDNSSQNLSNKKEILQQIIANINFLLESKSKFLVCKIDPLWQMILSTELINTVRFDRERLIGNFITIIIFFDMLEVKCNYYSHLCELADRIPHILDFQSMQMHIENLFIFNQNSLNNLKELIQQVKQKQQVEPLLISKYEQLVNQFLRLLSNVAFAQKTQAGLQQFMQKKEVEDHLLEICQFSHQQAPNLILQSLATYANIFQIDSRNYQSVFEIIAKNYKQQIKQHPLYQTFLIGVIVGVMKNRKYLLFEDGKQDIGDLNDSIQSYQKNALYSIQQQQTNNFFQKRVSSQQTFISIRSQDSEYPVNKDMSLIISVLLYVLKKGHPPTYQSAPPLLLQCLTNIAYHQENFKFLFSTKLPEYLFTYICQKENIQADGYVHALTAFINISTNKEFFLRIQAEEVYKYVVKLNQVSKPLVIQYSSSIFMQMFEYSTENDENQHLVEFTLDFMVNEVLSYVTFESDHMDLFLAFLERLLKIQKLKYKIAKIESLFQKFQKTLETQDLTNDKKFDKYWRIWNIYNFLITSKECLNYLVKYGYFSLLKSKLSYFTSSQFDQCLSYNTQAEYQEKHRNVLKQFQLFSIVLSSIEKIFKNDVNLKLQPPIQKLIYSQRNEKVSTDIIRINDNEALKISFYVPFLIIEKILLSEETYQNQNNILIVVEVLNQIALILTRMDSNGDMTLKFLIEILKRTLKTQVEDKTLFYSNVVNISIKLFEKFGVDISGPIEEILVLFIQHWQGSEFRFMNSEIYQNFLRLCVLFKFKDCQQDKPCNLANSVLQIMNINQTTFREHETQLLFQMFLKKLIAEVDPSESQELEETISESIDFLLDYIQKQSANIKAQLEMGDKSVTEYQKTLQQQNFTMSIEILTILVSFTSFQEKILDLELLSSTVQCGLLIQELLNFFENKEQQSEDLKTAINQLQSFLKHISIFLSYTSFLIKFHDELQSQPCIQFIFENMLKRKKQTKIFCFNIIVNLIESQGPNFIFEVLQSIEEQIDKINANNSLQKYSLDAIVSLTEEIYQKIQHYKTIAPNEEAFYQLSDDIGLLLTKILIGKKHSFSLNGSAEILMNSKLQQVQIRTLFLMIKKFINCDNDIAIRDKSIQLSFDISKQIYGMLSSMEQIDCNNETIQNQQFQSKFINIKYTWDQVRKNQTYQHLEDMFFWEQLELSDYQFKLIFLIICFENITCRFRGEQNNNKIALPNSAIMVNDIFLLIDPNLDTFLENYNLQNQLNFLLVYYAASISYSSLGNRTRKIEFQQLAERDMSFRIRLNTFVRVLSDSKINILANFADLIRGPIQNL</sequence>
<dbReference type="Proteomes" id="UP000689195">
    <property type="component" value="Unassembled WGS sequence"/>
</dbReference>
<feature type="region of interest" description="Disordered" evidence="1">
    <location>
        <begin position="241"/>
        <end position="261"/>
    </location>
</feature>
<organism evidence="2 3">
    <name type="scientific">Paramecium pentaurelia</name>
    <dbReference type="NCBI Taxonomy" id="43138"/>
    <lineage>
        <taxon>Eukaryota</taxon>
        <taxon>Sar</taxon>
        <taxon>Alveolata</taxon>
        <taxon>Ciliophora</taxon>
        <taxon>Intramacronucleata</taxon>
        <taxon>Oligohymenophorea</taxon>
        <taxon>Peniculida</taxon>
        <taxon>Parameciidae</taxon>
        <taxon>Paramecium</taxon>
    </lineage>
</organism>
<name>A0A8S1XDL7_9CILI</name>
<dbReference type="PANTHER" id="PTHR46043">
    <property type="entry name" value="ARM REPEAT SUPERFAMILY PROTEIN"/>
    <property type="match status" value="1"/>
</dbReference>
<evidence type="ECO:0000256" key="1">
    <source>
        <dbReference type="SAM" id="MobiDB-lite"/>
    </source>
</evidence>
<dbReference type="EMBL" id="CAJJDO010000120">
    <property type="protein sequence ID" value="CAD8198891.1"/>
    <property type="molecule type" value="Genomic_DNA"/>
</dbReference>
<proteinExistence type="predicted"/>
<dbReference type="SMART" id="SM00185">
    <property type="entry name" value="ARM"/>
    <property type="match status" value="5"/>
</dbReference>
<feature type="compositionally biased region" description="Low complexity" evidence="1">
    <location>
        <begin position="251"/>
        <end position="261"/>
    </location>
</feature>
<dbReference type="InterPro" id="IPR000225">
    <property type="entry name" value="Armadillo"/>
</dbReference>
<reference evidence="2" key="1">
    <citation type="submission" date="2021-01" db="EMBL/GenBank/DDBJ databases">
        <authorList>
            <consortium name="Genoscope - CEA"/>
            <person name="William W."/>
        </authorList>
    </citation>
    <scope>NUCLEOTIDE SEQUENCE</scope>
</reference>
<evidence type="ECO:0000313" key="3">
    <source>
        <dbReference type="Proteomes" id="UP000689195"/>
    </source>
</evidence>
<protein>
    <recommendedName>
        <fullName evidence="4">Armadillo-type fold</fullName>
    </recommendedName>
</protein>
<dbReference type="OrthoDB" id="293959at2759"/>
<dbReference type="PANTHER" id="PTHR46043:SF13">
    <property type="entry name" value="ARM REPEAT SUPERFAMILY PROTEIN"/>
    <property type="match status" value="1"/>
</dbReference>
<gene>
    <name evidence="2" type="ORF">PPENT_87.1.T1200056</name>
</gene>
<evidence type="ECO:0000313" key="2">
    <source>
        <dbReference type="EMBL" id="CAD8198891.1"/>
    </source>
</evidence>
<comment type="caution">
    <text evidence="2">The sequence shown here is derived from an EMBL/GenBank/DDBJ whole genome shotgun (WGS) entry which is preliminary data.</text>
</comment>
<accession>A0A8S1XDL7</accession>
<keyword evidence="3" id="KW-1185">Reference proteome</keyword>